<reference evidence="2" key="1">
    <citation type="journal article" date="2019" name="Int. J. Syst. Evol. Microbiol.">
        <title>The Global Catalogue of Microorganisms (GCM) 10K type strain sequencing project: providing services to taxonomists for standard genome sequencing and annotation.</title>
        <authorList>
            <consortium name="The Broad Institute Genomics Platform"/>
            <consortium name="The Broad Institute Genome Sequencing Center for Infectious Disease"/>
            <person name="Wu L."/>
            <person name="Ma J."/>
        </authorList>
    </citation>
    <scope>NUCLEOTIDE SEQUENCE [LARGE SCALE GENOMIC DNA]</scope>
    <source>
        <strain evidence="2">CCUG 63246</strain>
    </source>
</reference>
<protein>
    <submittedName>
        <fullName evidence="1">Uncharacterized protein</fullName>
    </submittedName>
</protein>
<dbReference type="RefSeq" id="WP_311940852.1">
    <property type="nucleotide sequence ID" value="NZ_JAVSCK010000004.1"/>
</dbReference>
<evidence type="ECO:0000313" key="2">
    <source>
        <dbReference type="Proteomes" id="UP001597163"/>
    </source>
</evidence>
<evidence type="ECO:0000313" key="1">
    <source>
        <dbReference type="EMBL" id="MFD1163603.1"/>
    </source>
</evidence>
<dbReference type="EMBL" id="JBHTLJ010000004">
    <property type="protein sequence ID" value="MFD1163603.1"/>
    <property type="molecule type" value="Genomic_DNA"/>
</dbReference>
<proteinExistence type="predicted"/>
<gene>
    <name evidence="1" type="ORF">ACFQ2E_14320</name>
</gene>
<accession>A0ABW3RFC0</accession>
<dbReference type="Proteomes" id="UP001597163">
    <property type="component" value="Unassembled WGS sequence"/>
</dbReference>
<organism evidence="1 2">
    <name type="scientific">Hwangdonia seohaensis</name>
    <dbReference type="NCBI Taxonomy" id="1240727"/>
    <lineage>
        <taxon>Bacteria</taxon>
        <taxon>Pseudomonadati</taxon>
        <taxon>Bacteroidota</taxon>
        <taxon>Flavobacteriia</taxon>
        <taxon>Flavobacteriales</taxon>
        <taxon>Flavobacteriaceae</taxon>
        <taxon>Hwangdonia</taxon>
    </lineage>
</organism>
<sequence length="168" mass="19826">MSMIEKWEKLPVFKKAMEIQKLVDHIVECVEQSDIDFENDIESEMIKNNLHFLRENAMIIPAKIAGAADEDMLYDIKMENAAIIRKSARELITDARGIEMHGFKDIEYLDLLRNEVETFRVLFAEWVKTFDCWNYIIDRWGLFNPPGINYDDKDPDDDLPFNPDDFEE</sequence>
<keyword evidence="2" id="KW-1185">Reference proteome</keyword>
<name>A0ABW3RFC0_9FLAO</name>
<comment type="caution">
    <text evidence="1">The sequence shown here is derived from an EMBL/GenBank/DDBJ whole genome shotgun (WGS) entry which is preliminary data.</text>
</comment>